<dbReference type="STRING" id="634771.SAMN04488128_10548"/>
<dbReference type="InterPro" id="IPR036514">
    <property type="entry name" value="SGNH_hydro_sf"/>
</dbReference>
<sequence>MVPYSFLALGDSYTIGESVAETERFPVQAVQLLRAKSIMMTDPRIVAVTGWTTDELENGIREARITGTFDLVTLLIGVNNQYRGRSLDEYRQQFTGLLRRAIDFAGQRRGHVVVLSIPDWGVTPFAADRDRAAIAREIDAFNAVNKAVAAAEGVHWLDITHYTREAAQDTTLVAADGLHPSGKDYARWAVDLAALSAEILR</sequence>
<organism evidence="2 3">
    <name type="scientific">Chitinophaga eiseniae</name>
    <dbReference type="NCBI Taxonomy" id="634771"/>
    <lineage>
        <taxon>Bacteria</taxon>
        <taxon>Pseudomonadati</taxon>
        <taxon>Bacteroidota</taxon>
        <taxon>Chitinophagia</taxon>
        <taxon>Chitinophagales</taxon>
        <taxon>Chitinophagaceae</taxon>
        <taxon>Chitinophaga</taxon>
    </lineage>
</organism>
<evidence type="ECO:0000313" key="3">
    <source>
        <dbReference type="Proteomes" id="UP000190367"/>
    </source>
</evidence>
<dbReference type="SUPFAM" id="SSF52266">
    <property type="entry name" value="SGNH hydrolase"/>
    <property type="match status" value="1"/>
</dbReference>
<dbReference type="Gene3D" id="3.40.50.1110">
    <property type="entry name" value="SGNH hydrolase"/>
    <property type="match status" value="1"/>
</dbReference>
<accession>A0A1T4THH9</accession>
<proteinExistence type="predicted"/>
<protein>
    <submittedName>
        <fullName evidence="2">Lysophospholipase L1</fullName>
    </submittedName>
</protein>
<reference evidence="3" key="1">
    <citation type="submission" date="2017-02" db="EMBL/GenBank/DDBJ databases">
        <authorList>
            <person name="Varghese N."/>
            <person name="Submissions S."/>
        </authorList>
    </citation>
    <scope>NUCLEOTIDE SEQUENCE [LARGE SCALE GENOMIC DNA]</scope>
    <source>
        <strain evidence="3">DSM 22224</strain>
    </source>
</reference>
<gene>
    <name evidence="2" type="ORF">SAMN04488128_10548</name>
</gene>
<dbReference type="Pfam" id="PF13472">
    <property type="entry name" value="Lipase_GDSL_2"/>
    <property type="match status" value="1"/>
</dbReference>
<dbReference type="GO" id="GO:0016788">
    <property type="term" value="F:hydrolase activity, acting on ester bonds"/>
    <property type="evidence" value="ECO:0007669"/>
    <property type="project" value="UniProtKB-ARBA"/>
</dbReference>
<evidence type="ECO:0000313" key="2">
    <source>
        <dbReference type="EMBL" id="SKA39721.1"/>
    </source>
</evidence>
<dbReference type="AlphaFoldDB" id="A0A1T4THH9"/>
<feature type="domain" description="SGNH hydrolase-type esterase" evidence="1">
    <location>
        <begin position="8"/>
        <end position="185"/>
    </location>
</feature>
<dbReference type="Proteomes" id="UP000190367">
    <property type="component" value="Unassembled WGS sequence"/>
</dbReference>
<keyword evidence="3" id="KW-1185">Reference proteome</keyword>
<name>A0A1T4THH9_9BACT</name>
<evidence type="ECO:0000259" key="1">
    <source>
        <dbReference type="Pfam" id="PF13472"/>
    </source>
</evidence>
<dbReference type="EMBL" id="FUWZ01000005">
    <property type="protein sequence ID" value="SKA39721.1"/>
    <property type="molecule type" value="Genomic_DNA"/>
</dbReference>
<dbReference type="RefSeq" id="WP_078671868.1">
    <property type="nucleotide sequence ID" value="NZ_FUWZ01000005.1"/>
</dbReference>
<dbReference type="OrthoDB" id="158267at2"/>
<dbReference type="InterPro" id="IPR013830">
    <property type="entry name" value="SGNH_hydro"/>
</dbReference>